<evidence type="ECO:0000259" key="7">
    <source>
        <dbReference type="Pfam" id="PF08281"/>
    </source>
</evidence>
<keyword evidence="2" id="KW-0805">Transcription regulation</keyword>
<evidence type="ECO:0000259" key="6">
    <source>
        <dbReference type="Pfam" id="PF04542"/>
    </source>
</evidence>
<dbReference type="SUPFAM" id="SSF88659">
    <property type="entry name" value="Sigma3 and sigma4 domains of RNA polymerase sigma factors"/>
    <property type="match status" value="1"/>
</dbReference>
<evidence type="ECO:0000256" key="2">
    <source>
        <dbReference type="ARBA" id="ARBA00023015"/>
    </source>
</evidence>
<keyword evidence="3" id="KW-0731">Sigma factor</keyword>
<keyword evidence="9" id="KW-1185">Reference proteome</keyword>
<evidence type="ECO:0000256" key="3">
    <source>
        <dbReference type="ARBA" id="ARBA00023082"/>
    </source>
</evidence>
<evidence type="ECO:0000313" key="8">
    <source>
        <dbReference type="EMBL" id="WXB20263.1"/>
    </source>
</evidence>
<protein>
    <submittedName>
        <fullName evidence="8">RNA polymerase sigma factor</fullName>
    </submittedName>
</protein>
<dbReference type="InterPro" id="IPR013325">
    <property type="entry name" value="RNA_pol_sigma_r2"/>
</dbReference>
<keyword evidence="5" id="KW-0804">Transcription</keyword>
<dbReference type="InterPro" id="IPR013324">
    <property type="entry name" value="RNA_pol_sigma_r3/r4-like"/>
</dbReference>
<evidence type="ECO:0000256" key="5">
    <source>
        <dbReference type="ARBA" id="ARBA00023163"/>
    </source>
</evidence>
<dbReference type="InterPro" id="IPR013249">
    <property type="entry name" value="RNA_pol_sigma70_r4_t2"/>
</dbReference>
<accession>A0ABZ2MCT0</accession>
<gene>
    <name evidence="8" type="ORF">LZC94_29330</name>
</gene>
<evidence type="ECO:0000256" key="1">
    <source>
        <dbReference type="ARBA" id="ARBA00010641"/>
    </source>
</evidence>
<dbReference type="Gene3D" id="1.10.1740.10">
    <property type="match status" value="1"/>
</dbReference>
<dbReference type="InterPro" id="IPR036388">
    <property type="entry name" value="WH-like_DNA-bd_sf"/>
</dbReference>
<dbReference type="Pfam" id="PF08281">
    <property type="entry name" value="Sigma70_r4_2"/>
    <property type="match status" value="1"/>
</dbReference>
<feature type="domain" description="RNA polymerase sigma-70 region 2" evidence="6">
    <location>
        <begin position="50"/>
        <end position="115"/>
    </location>
</feature>
<dbReference type="InterPro" id="IPR039425">
    <property type="entry name" value="RNA_pol_sigma-70-like"/>
</dbReference>
<dbReference type="InterPro" id="IPR007627">
    <property type="entry name" value="RNA_pol_sigma70_r2"/>
</dbReference>
<evidence type="ECO:0000256" key="4">
    <source>
        <dbReference type="ARBA" id="ARBA00023125"/>
    </source>
</evidence>
<dbReference type="InterPro" id="IPR014284">
    <property type="entry name" value="RNA_pol_sigma-70_dom"/>
</dbReference>
<evidence type="ECO:0000313" key="9">
    <source>
        <dbReference type="Proteomes" id="UP001370348"/>
    </source>
</evidence>
<keyword evidence="4" id="KW-0238">DNA-binding</keyword>
<organism evidence="8 9">
    <name type="scientific">Pendulispora albinea</name>
    <dbReference type="NCBI Taxonomy" id="2741071"/>
    <lineage>
        <taxon>Bacteria</taxon>
        <taxon>Pseudomonadati</taxon>
        <taxon>Myxococcota</taxon>
        <taxon>Myxococcia</taxon>
        <taxon>Myxococcales</taxon>
        <taxon>Sorangiineae</taxon>
        <taxon>Pendulisporaceae</taxon>
        <taxon>Pendulispora</taxon>
    </lineage>
</organism>
<dbReference type="Gene3D" id="1.10.10.10">
    <property type="entry name" value="Winged helix-like DNA-binding domain superfamily/Winged helix DNA-binding domain"/>
    <property type="match status" value="1"/>
</dbReference>
<name>A0ABZ2MCT0_9BACT</name>
<comment type="similarity">
    <text evidence="1">Belongs to the sigma-70 factor family. ECF subfamily.</text>
</comment>
<proteinExistence type="inferred from homology"/>
<dbReference type="Proteomes" id="UP001370348">
    <property type="component" value="Chromosome"/>
</dbReference>
<dbReference type="NCBIfam" id="TIGR02937">
    <property type="entry name" value="sigma70-ECF"/>
    <property type="match status" value="1"/>
</dbReference>
<dbReference type="SUPFAM" id="SSF88946">
    <property type="entry name" value="Sigma2 domain of RNA polymerase sigma factors"/>
    <property type="match status" value="1"/>
</dbReference>
<dbReference type="PANTHER" id="PTHR43133">
    <property type="entry name" value="RNA POLYMERASE ECF-TYPE SIGMA FACTO"/>
    <property type="match status" value="1"/>
</dbReference>
<feature type="domain" description="RNA polymerase sigma factor 70 region 4 type 2" evidence="7">
    <location>
        <begin position="145"/>
        <end position="197"/>
    </location>
</feature>
<dbReference type="PANTHER" id="PTHR43133:SF8">
    <property type="entry name" value="RNA POLYMERASE SIGMA FACTOR HI_1459-RELATED"/>
    <property type="match status" value="1"/>
</dbReference>
<dbReference type="Pfam" id="PF04542">
    <property type="entry name" value="Sigma70_r2"/>
    <property type="match status" value="1"/>
</dbReference>
<sequence length="206" mass="23437">MNTKFGLYNTVHNSRGSPQVTYARATSAVGDSASRPPYKSVFSVDFNNVFETYESYVTRVLRRLGVSSSDCNDVCQDVFVVVHRKLRDFDGRAPMRSWIYGICARTASTYRRSARVRFEEVREECPELNIAASQDKRIEVLQTLDCIEATLRRLDNSKREVFVLHDLEGLPMSEVAHSIGCPLQTAYSRLHAVRKTMKDAILRDCS</sequence>
<reference evidence="8 9" key="1">
    <citation type="submission" date="2021-12" db="EMBL/GenBank/DDBJ databases">
        <title>Discovery of the Pendulisporaceae a myxobacterial family with distinct sporulation behavior and unique specialized metabolism.</title>
        <authorList>
            <person name="Garcia R."/>
            <person name="Popoff A."/>
            <person name="Bader C.D."/>
            <person name="Loehr J."/>
            <person name="Walesch S."/>
            <person name="Walt C."/>
            <person name="Boldt J."/>
            <person name="Bunk B."/>
            <person name="Haeckl F.J.F.P.J."/>
            <person name="Gunesch A.P."/>
            <person name="Birkelbach J."/>
            <person name="Nuebel U."/>
            <person name="Pietschmann T."/>
            <person name="Bach T."/>
            <person name="Mueller R."/>
        </authorList>
    </citation>
    <scope>NUCLEOTIDE SEQUENCE [LARGE SCALE GENOMIC DNA]</scope>
    <source>
        <strain evidence="8 9">MSr11954</strain>
    </source>
</reference>
<dbReference type="RefSeq" id="WP_394829870.1">
    <property type="nucleotide sequence ID" value="NZ_CP089984.1"/>
</dbReference>
<dbReference type="EMBL" id="CP089984">
    <property type="protein sequence ID" value="WXB20263.1"/>
    <property type="molecule type" value="Genomic_DNA"/>
</dbReference>